<sequence>MDIKRGARAGLALTLAVCVGCGEPVEGEAERLESVTAAARQDALTSGEPVLVKDLHPGQYPPWLPVGSQSREFARAGHQVFFAVGDVETTALWVSDGTAVGTRRVWDFNPFLRGSYVLLEGPSIQRILSVGGLVSVVVNAGLYPEVSEVWRSDGTPEGTWPLSSHARLSEPVLGAVGDTFFFAGDEGVGGTPALWKSDGSRTGTVRVKTLPIHVTALRAVGSTLFIASGSELWKSDGTDAGTSWVATLAAPGSLSSLTAVGSTLFFVSGGELWKSDGTKAGTVRIIDLKEAPSFSAPQNLTALGSTLVFSATDAEGGRELWKSDGTGAGTVRVKDLAPGAAGSEPSVPAVMGGALYFLAHEGSTGRELWTSDGTAEGTVRLTDRVSGPADSFSGRVVSTDHRLFLFSRDDERTLSPYSLWMSDGVEAPVPLASSQDFTGALEPSDFAVLGDTLLFSVLNPYYARVPWVSDGTPEGSHVLMEAWEPGNDSEPRPWVDLDGTLLFTRGDELNPTPYALWRSNGTERGTTYVAGPFASEPQAPVRLGTRVFFSVSTPASGKELWRTDGTPAGTSLVRDLVPGPGSSEPGPGVVLGERLVFSAATASHGIELWSSDGTSEGTVLLKDIWPGAFSSAPGPLVKVGGLAYFSAHDGVHGVELWRTDGTPEGTLLVADVAPGAKDFSPSSLHDVNGTLAFVARDPAAPGTPSALWRLDATGTPRKVSSVAPMSTHWDWMAVADGTLFYSVNAGSIEHAGEPPPEIWKYGGGASSATRVSRGGFHFGLEPVAAGGTVFFTARSPGRGRELWSTDATGTRRVKSFLPGPTGGGMGPYGMVALEGLGKVMFRASDGEHGLEPWISDGTEAGTWRVGDLAPGPMSSNPTSFVRSGSRIFFGANDGPHGQELWMLPLPSSGDLPPQVTCPADVVEELSGPLTPVTWPHATVIDEDVASSELTYTPALGSLFPLGATRVTARVMDAAGQAASCSFGVTVRDTTPPTLTCPPTTYVEATSASGGQAFFESPRSWDVSGGWGMSYQGPGQLYPLGTRTFIAQAWDESGNTSSCTYDVVVRDTTPPTLKCPAAVTVEASEAGGAFVGYAAATASDTVSAVTVTYSQASGSRFPLGTTLVTATARDAAGNTSSCSIPVTVRDTRPPLVLCGGGAHAVEATSASGALVSSLPVSASDTVSAVTLTYSPALGTLFPLGTTEVTATARDAAGNTSTCSLALTVRDTTAPLLTCPADLLLEATSASGALADFAAHASDTVTLAPALLYSQAPGTRFPVGDTQVTVRARDEAGVLSAPCSFLVSVRDTTPPTLSCPARVTAEATSPTGALVTYAPATASDTVSAATVSYGQASGTRFPLGTTPVMVWARDASGNRASCAFEVEVRDTTAPVLTCPSAIEVEALSTVGGPADFSVGATDAVTDSGLLLTYSHAPGSVFAFGTTPVTVSAQDAAGNTGTCSFSVTVRDTLAPTLTCPESQVLDATQPEGAPAFFSAKASDVVSARLVPTYSHASGALFPVGRTRVNASVVDRAGNASACFFFITVRDTRASR</sequence>
<dbReference type="InterPro" id="IPR003410">
    <property type="entry name" value="HYR_dom"/>
</dbReference>
<dbReference type="Pfam" id="PF02494">
    <property type="entry name" value="HYR"/>
    <property type="match status" value="8"/>
</dbReference>
<dbReference type="Proteomes" id="UP000217289">
    <property type="component" value="Chromosome"/>
</dbReference>
<keyword evidence="1" id="KW-0677">Repeat</keyword>
<feature type="domain" description="HYR" evidence="2">
    <location>
        <begin position="1385"/>
        <end position="1464"/>
    </location>
</feature>
<organism evidence="3 4">
    <name type="scientific">Melittangium boletus DSM 14713</name>
    <dbReference type="NCBI Taxonomy" id="1294270"/>
    <lineage>
        <taxon>Bacteria</taxon>
        <taxon>Pseudomonadati</taxon>
        <taxon>Myxococcota</taxon>
        <taxon>Myxococcia</taxon>
        <taxon>Myxococcales</taxon>
        <taxon>Cystobacterineae</taxon>
        <taxon>Archangiaceae</taxon>
        <taxon>Melittangium</taxon>
    </lineage>
</organism>
<evidence type="ECO:0000256" key="1">
    <source>
        <dbReference type="ARBA" id="ARBA00022737"/>
    </source>
</evidence>
<dbReference type="PROSITE" id="PS50825">
    <property type="entry name" value="HYR"/>
    <property type="match status" value="6"/>
</dbReference>
<evidence type="ECO:0000313" key="3">
    <source>
        <dbReference type="EMBL" id="ATB29455.1"/>
    </source>
</evidence>
<dbReference type="PANTHER" id="PTHR24273">
    <property type="entry name" value="FI04643P-RELATED"/>
    <property type="match status" value="1"/>
</dbReference>
<dbReference type="InterPro" id="IPR030916">
    <property type="entry name" value="ELWxxDGT_rpt"/>
</dbReference>
<feature type="domain" description="HYR" evidence="2">
    <location>
        <begin position="1465"/>
        <end position="1543"/>
    </location>
</feature>
<evidence type="ECO:0000313" key="4">
    <source>
        <dbReference type="Proteomes" id="UP000217289"/>
    </source>
</evidence>
<feature type="domain" description="HYR" evidence="2">
    <location>
        <begin position="1304"/>
        <end position="1384"/>
    </location>
</feature>
<keyword evidence="4" id="KW-1185">Reference proteome</keyword>
<proteinExistence type="predicted"/>
<reference evidence="3 4" key="1">
    <citation type="submission" date="2017-06" db="EMBL/GenBank/DDBJ databases">
        <authorList>
            <person name="Kim H.J."/>
            <person name="Triplett B.A."/>
        </authorList>
    </citation>
    <scope>NUCLEOTIDE SEQUENCE [LARGE SCALE GENOMIC DNA]</scope>
    <source>
        <strain evidence="3 4">DSM 14713</strain>
    </source>
</reference>
<dbReference type="NCBIfam" id="TIGR04534">
    <property type="entry name" value="ELWxxDGT_rpt"/>
    <property type="match status" value="2"/>
</dbReference>
<accession>A0A250ICG5</accession>
<dbReference type="RefSeq" id="WP_095978016.1">
    <property type="nucleotide sequence ID" value="NZ_CP022163.1"/>
</dbReference>
<protein>
    <submittedName>
        <fullName evidence="3">HYR domain-containing protein</fullName>
    </submittedName>
</protein>
<name>A0A250ICG5_9BACT</name>
<dbReference type="OrthoDB" id="5242130at2"/>
<feature type="domain" description="HYR" evidence="2">
    <location>
        <begin position="1146"/>
        <end position="1225"/>
    </location>
</feature>
<feature type="domain" description="HYR" evidence="2">
    <location>
        <begin position="1065"/>
        <end position="1145"/>
    </location>
</feature>
<dbReference type="KEGG" id="mbd:MEBOL_002904"/>
<gene>
    <name evidence="3" type="ORF">MEBOL_002904</name>
</gene>
<evidence type="ECO:0000259" key="2">
    <source>
        <dbReference type="PROSITE" id="PS50825"/>
    </source>
</evidence>
<feature type="domain" description="HYR" evidence="2">
    <location>
        <begin position="907"/>
        <end position="988"/>
    </location>
</feature>
<dbReference type="EMBL" id="CP022163">
    <property type="protein sequence ID" value="ATB29455.1"/>
    <property type="molecule type" value="Genomic_DNA"/>
</dbReference>
<dbReference type="PANTHER" id="PTHR24273:SF32">
    <property type="entry name" value="HYALIN"/>
    <property type="match status" value="1"/>
</dbReference>